<organism evidence="1 2">
    <name type="scientific">Armillaria tabescens</name>
    <name type="common">Ringless honey mushroom</name>
    <name type="synonym">Agaricus tabescens</name>
    <dbReference type="NCBI Taxonomy" id="1929756"/>
    <lineage>
        <taxon>Eukaryota</taxon>
        <taxon>Fungi</taxon>
        <taxon>Dikarya</taxon>
        <taxon>Basidiomycota</taxon>
        <taxon>Agaricomycotina</taxon>
        <taxon>Agaricomycetes</taxon>
        <taxon>Agaricomycetidae</taxon>
        <taxon>Agaricales</taxon>
        <taxon>Marasmiineae</taxon>
        <taxon>Physalacriaceae</taxon>
        <taxon>Desarmillaria</taxon>
    </lineage>
</organism>
<keyword evidence="2" id="KW-1185">Reference proteome</keyword>
<protein>
    <submittedName>
        <fullName evidence="1">Uncharacterized protein</fullName>
    </submittedName>
</protein>
<dbReference type="AlphaFoldDB" id="A0AA39J1R1"/>
<dbReference type="Proteomes" id="UP001175211">
    <property type="component" value="Unassembled WGS sequence"/>
</dbReference>
<name>A0AA39J1R1_ARMTA</name>
<evidence type="ECO:0000313" key="2">
    <source>
        <dbReference type="Proteomes" id="UP001175211"/>
    </source>
</evidence>
<dbReference type="GeneID" id="85362786"/>
<evidence type="ECO:0000313" key="1">
    <source>
        <dbReference type="EMBL" id="KAK0434526.1"/>
    </source>
</evidence>
<gene>
    <name evidence="1" type="ORF">EV420DRAFT_1682824</name>
</gene>
<reference evidence="1" key="1">
    <citation type="submission" date="2023-06" db="EMBL/GenBank/DDBJ databases">
        <authorList>
            <consortium name="Lawrence Berkeley National Laboratory"/>
            <person name="Ahrendt S."/>
            <person name="Sahu N."/>
            <person name="Indic B."/>
            <person name="Wong-Bajracharya J."/>
            <person name="Merenyi Z."/>
            <person name="Ke H.-M."/>
            <person name="Monk M."/>
            <person name="Kocsube S."/>
            <person name="Drula E."/>
            <person name="Lipzen A."/>
            <person name="Balint B."/>
            <person name="Henrissat B."/>
            <person name="Andreopoulos B."/>
            <person name="Martin F.M."/>
            <person name="Harder C.B."/>
            <person name="Rigling D."/>
            <person name="Ford K.L."/>
            <person name="Foster G.D."/>
            <person name="Pangilinan J."/>
            <person name="Papanicolaou A."/>
            <person name="Barry K."/>
            <person name="LaButti K."/>
            <person name="Viragh M."/>
            <person name="Koriabine M."/>
            <person name="Yan M."/>
            <person name="Riley R."/>
            <person name="Champramary S."/>
            <person name="Plett K.L."/>
            <person name="Tsai I.J."/>
            <person name="Slot J."/>
            <person name="Sipos G."/>
            <person name="Plett J."/>
            <person name="Nagy L.G."/>
            <person name="Grigoriev I.V."/>
        </authorList>
    </citation>
    <scope>NUCLEOTIDE SEQUENCE</scope>
    <source>
        <strain evidence="1">CCBAS 213</strain>
    </source>
</reference>
<dbReference type="EMBL" id="JAUEPS010000184">
    <property type="protein sequence ID" value="KAK0434526.1"/>
    <property type="molecule type" value="Genomic_DNA"/>
</dbReference>
<dbReference type="RefSeq" id="XP_060321750.1">
    <property type="nucleotide sequence ID" value="XM_060479238.1"/>
</dbReference>
<comment type="caution">
    <text evidence="1">The sequence shown here is derived from an EMBL/GenBank/DDBJ whole genome shotgun (WGS) entry which is preliminary data.</text>
</comment>
<proteinExistence type="predicted"/>
<sequence>MSSAFLPSRGQCTQVADNIQHCQCPWFTSTLVDQSVCISCGHGIHVHVDYVSMVVHHHPPTQCVAYVQKTPLAQRCTCEAQLFDHVAANNSYRSVEPWNILNYFQDSDIPYSNLTLHSHDPNGSFAPNTVTSMSTLSPGFLYAFSSPGNVENILFTSTYISSPSSSIQPDIAEAQAYNPYGYFTQHPDSFTNNSYAGQPGGDATSFEYQDYSNLVYHLTSDA</sequence>
<accession>A0AA39J1R1</accession>